<dbReference type="Proteomes" id="UP001153076">
    <property type="component" value="Unassembled WGS sequence"/>
</dbReference>
<protein>
    <submittedName>
        <fullName evidence="2">Uncharacterized protein</fullName>
    </submittedName>
</protein>
<evidence type="ECO:0000313" key="3">
    <source>
        <dbReference type="Proteomes" id="UP001153076"/>
    </source>
</evidence>
<dbReference type="EMBL" id="JAKOGI010000008">
    <property type="protein sequence ID" value="KAJ8451701.1"/>
    <property type="molecule type" value="Genomic_DNA"/>
</dbReference>
<comment type="caution">
    <text evidence="2">The sequence shown here is derived from an EMBL/GenBank/DDBJ whole genome shotgun (WGS) entry which is preliminary data.</text>
</comment>
<dbReference type="AlphaFoldDB" id="A0A9Q1KZL0"/>
<feature type="region of interest" description="Disordered" evidence="1">
    <location>
        <begin position="147"/>
        <end position="193"/>
    </location>
</feature>
<sequence length="193" mass="21191">MAGKTTAQTGVLSKIAKAKPSKGILTDNSPIIQDCKEITIRQGDSSKIQTGAQACYSHYKTSTAKIFTRAGVSVASALDGWREILPVLHLVQASDKKDETSSFGSTTATEREWNSSLFNGLRGQNANSDSRERIASPTVKAIYRTKEATTQISQHRDKRLLKHKNREDAAQKFSSESLDHPHSAITSYKPLTR</sequence>
<accession>A0A9Q1KZL0</accession>
<proteinExistence type="predicted"/>
<gene>
    <name evidence="2" type="ORF">Cgig2_018335</name>
</gene>
<evidence type="ECO:0000256" key="1">
    <source>
        <dbReference type="SAM" id="MobiDB-lite"/>
    </source>
</evidence>
<reference evidence="2" key="1">
    <citation type="submission" date="2022-04" db="EMBL/GenBank/DDBJ databases">
        <title>Carnegiea gigantea Genome sequencing and assembly v2.</title>
        <authorList>
            <person name="Copetti D."/>
            <person name="Sanderson M.J."/>
            <person name="Burquez A."/>
            <person name="Wojciechowski M.F."/>
        </authorList>
    </citation>
    <scope>NUCLEOTIDE SEQUENCE</scope>
    <source>
        <strain evidence="2">SGP5-SGP5p</strain>
        <tissue evidence="2">Aerial part</tissue>
    </source>
</reference>
<name>A0A9Q1KZL0_9CARY</name>
<keyword evidence="3" id="KW-1185">Reference proteome</keyword>
<organism evidence="2 3">
    <name type="scientific">Carnegiea gigantea</name>
    <dbReference type="NCBI Taxonomy" id="171969"/>
    <lineage>
        <taxon>Eukaryota</taxon>
        <taxon>Viridiplantae</taxon>
        <taxon>Streptophyta</taxon>
        <taxon>Embryophyta</taxon>
        <taxon>Tracheophyta</taxon>
        <taxon>Spermatophyta</taxon>
        <taxon>Magnoliopsida</taxon>
        <taxon>eudicotyledons</taxon>
        <taxon>Gunneridae</taxon>
        <taxon>Pentapetalae</taxon>
        <taxon>Caryophyllales</taxon>
        <taxon>Cactineae</taxon>
        <taxon>Cactaceae</taxon>
        <taxon>Cactoideae</taxon>
        <taxon>Echinocereeae</taxon>
        <taxon>Carnegiea</taxon>
    </lineage>
</organism>
<evidence type="ECO:0000313" key="2">
    <source>
        <dbReference type="EMBL" id="KAJ8451701.1"/>
    </source>
</evidence>